<dbReference type="GO" id="GO:0022625">
    <property type="term" value="C:cytosolic large ribosomal subunit"/>
    <property type="evidence" value="ECO:0007669"/>
    <property type="project" value="TreeGrafter"/>
</dbReference>
<evidence type="ECO:0000256" key="2">
    <source>
        <dbReference type="ARBA" id="ARBA00022884"/>
    </source>
</evidence>
<gene>
    <name evidence="5" type="primary">rplY</name>
    <name evidence="5" type="synonym">ctc</name>
    <name evidence="9" type="ORF">AB3N04_11150</name>
</gene>
<dbReference type="RefSeq" id="WP_368502895.1">
    <property type="nucleotide sequence ID" value="NZ_CP162551.1"/>
</dbReference>
<dbReference type="Gene3D" id="2.40.240.10">
    <property type="entry name" value="Ribosomal Protein L25, Chain P"/>
    <property type="match status" value="1"/>
</dbReference>
<evidence type="ECO:0000256" key="4">
    <source>
        <dbReference type="ARBA" id="ARBA00023274"/>
    </source>
</evidence>
<dbReference type="HAMAP" id="MF_01334">
    <property type="entry name" value="Ribosomal_bL25_CTC"/>
    <property type="match status" value="1"/>
</dbReference>
<evidence type="ECO:0000256" key="6">
    <source>
        <dbReference type="SAM" id="MobiDB-lite"/>
    </source>
</evidence>
<sequence length="212" mass="23367">MATTLQANLRTDLTGSSTRQIRKDGHVPAILYGNKIDSQPVYVESVEFLKTVREVGKNGLFSLNVDGSKHQVMIHDMQIDPLKNEYLHVDFFEVDMKSEIDADVPVRLTGESPGSKEGGVVTHLLYDISVKCLPNDIPEEIELDISELNIGDSIQITDLRDKVSVEITNEDEETVVTVQPPTVIEESEDADAGESGDAEPEVVGEDDSNKEE</sequence>
<comment type="similarity">
    <text evidence="5">Belongs to the bacterial ribosomal protein bL25 family. CTC subfamily.</text>
</comment>
<comment type="subunit">
    <text evidence="5">Part of the 50S ribosomal subunit; part of the 5S rRNA/L5/L18/L25 subcomplex. Contacts the 5S rRNA. Binds to the 5S rRNA independently of L5 and L18.</text>
</comment>
<name>A0AB39BNC0_9BACI</name>
<feature type="compositionally biased region" description="Acidic residues" evidence="6">
    <location>
        <begin position="185"/>
        <end position="212"/>
    </location>
</feature>
<protein>
    <recommendedName>
        <fullName evidence="5">Large ribosomal subunit protein bL25</fullName>
    </recommendedName>
    <alternativeName>
        <fullName evidence="5">General stress protein CTC</fullName>
    </alternativeName>
</protein>
<evidence type="ECO:0000259" key="7">
    <source>
        <dbReference type="Pfam" id="PF01386"/>
    </source>
</evidence>
<dbReference type="InterPro" id="IPR011035">
    <property type="entry name" value="Ribosomal_bL25/Gln-tRNA_synth"/>
</dbReference>
<dbReference type="Gene3D" id="2.170.120.20">
    <property type="entry name" value="Ribosomal protein L25, beta domain"/>
    <property type="match status" value="1"/>
</dbReference>
<dbReference type="InterPro" id="IPR001021">
    <property type="entry name" value="Ribosomal_bL25_long"/>
</dbReference>
<evidence type="ECO:0000259" key="8">
    <source>
        <dbReference type="Pfam" id="PF14693"/>
    </source>
</evidence>
<feature type="compositionally biased region" description="Low complexity" evidence="6">
    <location>
        <begin position="175"/>
        <end position="184"/>
    </location>
</feature>
<feature type="domain" description="Large ribosomal subunit protein bL25 beta" evidence="8">
    <location>
        <begin position="100"/>
        <end position="181"/>
    </location>
</feature>
<dbReference type="GO" id="GO:0003735">
    <property type="term" value="F:structural constituent of ribosome"/>
    <property type="evidence" value="ECO:0007669"/>
    <property type="project" value="InterPro"/>
</dbReference>
<dbReference type="SUPFAM" id="SSF50715">
    <property type="entry name" value="Ribosomal protein L25-like"/>
    <property type="match status" value="1"/>
</dbReference>
<dbReference type="Pfam" id="PF01386">
    <property type="entry name" value="Ribosomal_L25p"/>
    <property type="match status" value="1"/>
</dbReference>
<dbReference type="GO" id="GO:0008097">
    <property type="term" value="F:5S rRNA binding"/>
    <property type="evidence" value="ECO:0007669"/>
    <property type="project" value="InterPro"/>
</dbReference>
<proteinExistence type="inferred from homology"/>
<feature type="domain" description="Large ribosomal subunit protein bL25 L25" evidence="7">
    <location>
        <begin position="5"/>
        <end position="91"/>
    </location>
</feature>
<dbReference type="InterPro" id="IPR020930">
    <property type="entry name" value="Ribosomal_uL5_bac-type"/>
</dbReference>
<dbReference type="PANTHER" id="PTHR33284">
    <property type="entry name" value="RIBOSOMAL PROTEIN L25/GLN-TRNA SYNTHETASE, ANTI-CODON-BINDING DOMAIN-CONTAINING PROTEIN"/>
    <property type="match status" value="1"/>
</dbReference>
<dbReference type="NCBIfam" id="TIGR00731">
    <property type="entry name" value="bL25_bact_ctc"/>
    <property type="match status" value="1"/>
</dbReference>
<accession>A0AB39BNC0</accession>
<organism evidence="9">
    <name type="scientific">Alkalihalophilus sp. As8PL</name>
    <dbReference type="NCBI Taxonomy" id="3237103"/>
    <lineage>
        <taxon>Bacteria</taxon>
        <taxon>Bacillati</taxon>
        <taxon>Bacillota</taxon>
        <taxon>Bacilli</taxon>
        <taxon>Bacillales</taxon>
        <taxon>Bacillaceae</taxon>
        <taxon>Alkalihalophilus</taxon>
    </lineage>
</organism>
<dbReference type="EMBL" id="CP162551">
    <property type="protein sequence ID" value="XDI35293.1"/>
    <property type="molecule type" value="Genomic_DNA"/>
</dbReference>
<dbReference type="InterPro" id="IPR020057">
    <property type="entry name" value="Ribosomal_bL25_b-dom"/>
</dbReference>
<evidence type="ECO:0000256" key="3">
    <source>
        <dbReference type="ARBA" id="ARBA00022980"/>
    </source>
</evidence>
<comment type="function">
    <text evidence="5">This is one of the proteins that binds to the 5S RNA in the ribosome where it forms part of the central protuberance.</text>
</comment>
<dbReference type="InterPro" id="IPR020056">
    <property type="entry name" value="Rbsml_bL25/Gln-tRNA_synth_N"/>
</dbReference>
<dbReference type="AlphaFoldDB" id="A0AB39BNC0"/>
<evidence type="ECO:0000256" key="5">
    <source>
        <dbReference type="HAMAP-Rule" id="MF_01334"/>
    </source>
</evidence>
<dbReference type="InterPro" id="IPR029751">
    <property type="entry name" value="Ribosomal_L25_dom"/>
</dbReference>
<evidence type="ECO:0000256" key="1">
    <source>
        <dbReference type="ARBA" id="ARBA00022730"/>
    </source>
</evidence>
<dbReference type="Pfam" id="PF14693">
    <property type="entry name" value="Ribosomal_TL5_C"/>
    <property type="match status" value="1"/>
</dbReference>
<feature type="region of interest" description="Disordered" evidence="6">
    <location>
        <begin position="172"/>
        <end position="212"/>
    </location>
</feature>
<dbReference type="GO" id="GO:0006412">
    <property type="term" value="P:translation"/>
    <property type="evidence" value="ECO:0007669"/>
    <property type="project" value="UniProtKB-UniRule"/>
</dbReference>
<keyword evidence="1 5" id="KW-0699">rRNA-binding</keyword>
<dbReference type="NCBIfam" id="NF004133">
    <property type="entry name" value="PRK05618.2-4"/>
    <property type="match status" value="1"/>
</dbReference>
<dbReference type="PANTHER" id="PTHR33284:SF1">
    <property type="entry name" value="RIBOSOMAL PROTEIN L25_GLN-TRNA SYNTHETASE, ANTI-CODON-BINDING DOMAIN-CONTAINING PROTEIN"/>
    <property type="match status" value="1"/>
</dbReference>
<keyword evidence="3 5" id="KW-0689">Ribosomal protein</keyword>
<dbReference type="InterPro" id="IPR037121">
    <property type="entry name" value="Ribosomal_bL25_C"/>
</dbReference>
<keyword evidence="2 5" id="KW-0694">RNA-binding</keyword>
<dbReference type="CDD" id="cd00495">
    <property type="entry name" value="Ribosomal_L25_TL5_CTC"/>
    <property type="match status" value="1"/>
</dbReference>
<evidence type="ECO:0000313" key="9">
    <source>
        <dbReference type="EMBL" id="XDI35293.1"/>
    </source>
</evidence>
<keyword evidence="4 5" id="KW-0687">Ribonucleoprotein</keyword>
<reference evidence="9" key="1">
    <citation type="submission" date="2024-07" db="EMBL/GenBank/DDBJ databases">
        <title>Identification and characteristics of an arsenic-resistant bacterial isolate, which belongs to a novel species.</title>
        <authorList>
            <person name="Juszczyk A."/>
            <person name="Kowalczyk A."/>
            <person name="Was K."/>
            <person name="Kosowicz W."/>
            <person name="Budzyn A."/>
            <person name="Latowski D."/>
        </authorList>
    </citation>
    <scope>NUCLEOTIDE SEQUENCE</scope>
    <source>
        <strain evidence="9">As8PL</strain>
    </source>
</reference>